<feature type="domain" description="ABC3 transporter permease C-terminal" evidence="8">
    <location>
        <begin position="301"/>
        <end position="434"/>
    </location>
</feature>
<evidence type="ECO:0000256" key="6">
    <source>
        <dbReference type="ARBA" id="ARBA00023136"/>
    </source>
</evidence>
<dbReference type="InterPro" id="IPR051447">
    <property type="entry name" value="Lipoprotein-release_system"/>
</dbReference>
<keyword evidence="10" id="KW-0449">Lipoprotein</keyword>
<evidence type="ECO:0000313" key="10">
    <source>
        <dbReference type="EMBL" id="SLN47487.1"/>
    </source>
</evidence>
<accession>A0A1Y5SSG8</accession>
<name>A0A1Y5SSG8_9RHOB</name>
<feature type="transmembrane region" description="Helical" evidence="7">
    <location>
        <begin position="343"/>
        <end position="372"/>
    </location>
</feature>
<organism evidence="10 11">
    <name type="scientific">Roseisalinus antarcticus</name>
    <dbReference type="NCBI Taxonomy" id="254357"/>
    <lineage>
        <taxon>Bacteria</taxon>
        <taxon>Pseudomonadati</taxon>
        <taxon>Pseudomonadota</taxon>
        <taxon>Alphaproteobacteria</taxon>
        <taxon>Rhodobacterales</taxon>
        <taxon>Roseobacteraceae</taxon>
        <taxon>Roseisalinus</taxon>
    </lineage>
</organism>
<dbReference type="InterPro" id="IPR003838">
    <property type="entry name" value="ABC3_permease_C"/>
</dbReference>
<keyword evidence="6 7" id="KW-0472">Membrane</keyword>
<proteinExistence type="inferred from homology"/>
<evidence type="ECO:0000256" key="7">
    <source>
        <dbReference type="SAM" id="Phobius"/>
    </source>
</evidence>
<evidence type="ECO:0000256" key="4">
    <source>
        <dbReference type="ARBA" id="ARBA00022692"/>
    </source>
</evidence>
<dbReference type="Proteomes" id="UP000193900">
    <property type="component" value="Unassembled WGS sequence"/>
</dbReference>
<dbReference type="Pfam" id="PF02687">
    <property type="entry name" value="FtsX"/>
    <property type="match status" value="1"/>
</dbReference>
<dbReference type="EMBL" id="FWFZ01000008">
    <property type="protein sequence ID" value="SLN47487.1"/>
    <property type="molecule type" value="Genomic_DNA"/>
</dbReference>
<dbReference type="Pfam" id="PF12704">
    <property type="entry name" value="MacB_PCD"/>
    <property type="match status" value="1"/>
</dbReference>
<keyword evidence="3" id="KW-1003">Cell membrane</keyword>
<evidence type="ECO:0000256" key="2">
    <source>
        <dbReference type="ARBA" id="ARBA00005236"/>
    </source>
</evidence>
<evidence type="ECO:0000313" key="11">
    <source>
        <dbReference type="Proteomes" id="UP000193900"/>
    </source>
</evidence>
<gene>
    <name evidence="10" type="primary">lolC</name>
    <name evidence="10" type="ORF">ROA7023_02001</name>
</gene>
<protein>
    <submittedName>
        <fullName evidence="10">Lipoprotein-releasing system transmembrane protein LolC</fullName>
    </submittedName>
</protein>
<dbReference type="OrthoDB" id="9808461at2"/>
<reference evidence="10 11" key="1">
    <citation type="submission" date="2017-03" db="EMBL/GenBank/DDBJ databases">
        <authorList>
            <person name="Afonso C.L."/>
            <person name="Miller P.J."/>
            <person name="Scott M.A."/>
            <person name="Spackman E."/>
            <person name="Goraichik I."/>
            <person name="Dimitrov K.M."/>
            <person name="Suarez D.L."/>
            <person name="Swayne D.E."/>
        </authorList>
    </citation>
    <scope>NUCLEOTIDE SEQUENCE [LARGE SCALE GENOMIC DNA]</scope>
    <source>
        <strain evidence="10 11">CECT 7023</strain>
    </source>
</reference>
<feature type="domain" description="MacB-like periplasmic core" evidence="9">
    <location>
        <begin position="33"/>
        <end position="263"/>
    </location>
</feature>
<keyword evidence="11" id="KW-1185">Reference proteome</keyword>
<dbReference type="RefSeq" id="WP_085878848.1">
    <property type="nucleotide sequence ID" value="NZ_FWFZ01000008.1"/>
</dbReference>
<comment type="similarity">
    <text evidence="2">Belongs to the ABC-4 integral membrane protein family. LolC/E subfamily.</text>
</comment>
<evidence type="ECO:0000259" key="9">
    <source>
        <dbReference type="Pfam" id="PF12704"/>
    </source>
</evidence>
<dbReference type="PANTHER" id="PTHR30489:SF0">
    <property type="entry name" value="LIPOPROTEIN-RELEASING SYSTEM TRANSMEMBRANE PROTEIN LOLE"/>
    <property type="match status" value="1"/>
</dbReference>
<feature type="transmembrane region" description="Helical" evidence="7">
    <location>
        <begin position="298"/>
        <end position="322"/>
    </location>
</feature>
<dbReference type="AlphaFoldDB" id="A0A1Y5SSG8"/>
<feature type="transmembrane region" description="Helical" evidence="7">
    <location>
        <begin position="407"/>
        <end position="426"/>
    </location>
</feature>
<dbReference type="GO" id="GO:0044874">
    <property type="term" value="P:lipoprotein localization to outer membrane"/>
    <property type="evidence" value="ECO:0007669"/>
    <property type="project" value="TreeGrafter"/>
</dbReference>
<dbReference type="GO" id="GO:0098797">
    <property type="term" value="C:plasma membrane protein complex"/>
    <property type="evidence" value="ECO:0007669"/>
    <property type="project" value="TreeGrafter"/>
</dbReference>
<keyword evidence="4 7" id="KW-0812">Transmembrane</keyword>
<comment type="subcellular location">
    <subcellularLocation>
        <location evidence="1">Cell membrane</location>
        <topology evidence="1">Multi-pass membrane protein</topology>
    </subcellularLocation>
</comment>
<keyword evidence="5 7" id="KW-1133">Transmembrane helix</keyword>
<evidence type="ECO:0000256" key="1">
    <source>
        <dbReference type="ARBA" id="ARBA00004651"/>
    </source>
</evidence>
<dbReference type="InterPro" id="IPR025857">
    <property type="entry name" value="MacB_PCD"/>
</dbReference>
<dbReference type="PANTHER" id="PTHR30489">
    <property type="entry name" value="LIPOPROTEIN-RELEASING SYSTEM TRANSMEMBRANE PROTEIN LOLE"/>
    <property type="match status" value="1"/>
</dbReference>
<sequence>MAQAPRPFAAFEWTIAWRYIRARRAEGGVSVMTWISLVGVTLAVFALVATLAVRSGFRADFVDTIVGANAHLTVRQQRQEVVTVTQGDQSVDVSRFVRTIEGYDAISAALMAQEGVTRANPVVYGEGLASRGEEGTFVQVYGLAPTEFADIPLIRDPQDSLGELSDFGATEDGVALGSGVANALGVTVGDRISLTTAGGAQTAVGRSPRRASFDVVYIFQTGRYITDSTRIYMPLDKAQDFFNRAGVVDQIQVFVADPDAVEDWIEPVYRSLPPGSLLYSWKDNEGAYLRALTVEDNVMFVILSILVLIASMNIISGLIMLVKNKGRDIGILRTMGLSQGSVLRVFFICGAGIGTVGTLLGVLLGCLFAIYVDQIFSLVNYVSGGGVWDPSIRGIYALPAKLEWDDVLSAVSLSLFLSWVVTIFPARRAARMNPVEALRYE</sequence>
<evidence type="ECO:0000256" key="3">
    <source>
        <dbReference type="ARBA" id="ARBA00022475"/>
    </source>
</evidence>
<feature type="transmembrane region" description="Helical" evidence="7">
    <location>
        <begin position="31"/>
        <end position="53"/>
    </location>
</feature>
<evidence type="ECO:0000256" key="5">
    <source>
        <dbReference type="ARBA" id="ARBA00022989"/>
    </source>
</evidence>
<evidence type="ECO:0000259" key="8">
    <source>
        <dbReference type="Pfam" id="PF02687"/>
    </source>
</evidence>